<dbReference type="EMBL" id="MCFJ01000025">
    <property type="protein sequence ID" value="ORY55865.1"/>
    <property type="molecule type" value="Genomic_DNA"/>
</dbReference>
<dbReference type="AlphaFoldDB" id="A0A1Y2DB25"/>
<feature type="compositionally biased region" description="Low complexity" evidence="1">
    <location>
        <begin position="8"/>
        <end position="22"/>
    </location>
</feature>
<protein>
    <submittedName>
        <fullName evidence="3">Uncharacterized protein</fullName>
    </submittedName>
</protein>
<dbReference type="OrthoDB" id="3357002at2759"/>
<dbReference type="RefSeq" id="XP_040709817.1">
    <property type="nucleotide sequence ID" value="XM_040857016.1"/>
</dbReference>
<evidence type="ECO:0000313" key="4">
    <source>
        <dbReference type="Proteomes" id="UP000193689"/>
    </source>
</evidence>
<comment type="caution">
    <text evidence="3">The sequence shown here is derived from an EMBL/GenBank/DDBJ whole genome shotgun (WGS) entry which is preliminary data.</text>
</comment>
<keyword evidence="2" id="KW-1133">Transmembrane helix</keyword>
<feature type="transmembrane region" description="Helical" evidence="2">
    <location>
        <begin position="200"/>
        <end position="219"/>
    </location>
</feature>
<feature type="transmembrane region" description="Helical" evidence="2">
    <location>
        <begin position="147"/>
        <end position="180"/>
    </location>
</feature>
<feature type="transmembrane region" description="Helical" evidence="2">
    <location>
        <begin position="51"/>
        <end position="71"/>
    </location>
</feature>
<dbReference type="STRING" id="1141098.A0A1Y2DB25"/>
<dbReference type="GeneID" id="63773228"/>
<dbReference type="PANTHER" id="PTHR35184">
    <property type="entry name" value="YALI0C10208P"/>
    <property type="match status" value="1"/>
</dbReference>
<feature type="compositionally biased region" description="Low complexity" evidence="1">
    <location>
        <begin position="479"/>
        <end position="494"/>
    </location>
</feature>
<name>A0A1Y2DB25_9PEZI</name>
<dbReference type="Proteomes" id="UP000193689">
    <property type="component" value="Unassembled WGS sequence"/>
</dbReference>
<feature type="region of interest" description="Disordered" evidence="1">
    <location>
        <begin position="419"/>
        <end position="511"/>
    </location>
</feature>
<reference evidence="3 4" key="1">
    <citation type="submission" date="2016-07" db="EMBL/GenBank/DDBJ databases">
        <title>Pervasive Adenine N6-methylation of Active Genes in Fungi.</title>
        <authorList>
            <consortium name="DOE Joint Genome Institute"/>
            <person name="Mondo S.J."/>
            <person name="Dannebaum R.O."/>
            <person name="Kuo R.C."/>
            <person name="Labutti K."/>
            <person name="Haridas S."/>
            <person name="Kuo A."/>
            <person name="Salamov A."/>
            <person name="Ahrendt S.R."/>
            <person name="Lipzen A."/>
            <person name="Sullivan W."/>
            <person name="Andreopoulos W.B."/>
            <person name="Clum A."/>
            <person name="Lindquist E."/>
            <person name="Daum C."/>
            <person name="Ramamoorthy G.K."/>
            <person name="Gryganskyi A."/>
            <person name="Culley D."/>
            <person name="Magnuson J.K."/>
            <person name="James T.Y."/>
            <person name="O'Malley M.A."/>
            <person name="Stajich J.E."/>
            <person name="Spatafora J.W."/>
            <person name="Visel A."/>
            <person name="Grigoriev I.V."/>
        </authorList>
    </citation>
    <scope>NUCLEOTIDE SEQUENCE [LARGE SCALE GENOMIC DNA]</scope>
    <source>
        <strain evidence="3 4">CBS 129021</strain>
    </source>
</reference>
<sequence length="529" mass="57638">MGSVLGNASSPAAPTTGAATGPSFPSPAVEIVIDPAQGPFLGGDPTAIPDVPVTAVFLVLFMIGAGTHINIYRANAKRGHKFLLSDLIFDFCMIRNFTCIFRIIWAFVNTRGVILVALIFEFGGAAVIFAVNIFFAQRIVRSMHPRIGWHPLFGIVTLFFIWSVPAIIVLQIIALSVSFFSVGKEAQLQATETVLRVGSSWGVGLSLLPLVLLFIAAAIPTTGKPERFGQGQLTTKVAVMVYGATTLASGAVVRLFTILHPARLGLEGTIFGKAVFYTTGFMLEIIVVALYAVARVDLLFHIPNGSSKPGDYSANFQHGKASRSLGELQYDIEESLGLLGVEYQMINPPFHTDEKTEVVIAKLFCTRIPPTQQQQRRPENANPGFETDSMSELIISSRPNRVSRRATLSDGLHSIKPVRTLSRATLKADSSKRPAHPERNMPQGEYITSPPDDHAPWYGNRRHDSVGSVDSRTAMRTLPTSPGPKSKTSSPAPGMMSGGLEAGQRTRNDSVDRYFVPEKVVREKSWYER</sequence>
<keyword evidence="2" id="KW-0472">Membrane</keyword>
<organism evidence="3 4">
    <name type="scientific">Pseudomassariella vexata</name>
    <dbReference type="NCBI Taxonomy" id="1141098"/>
    <lineage>
        <taxon>Eukaryota</taxon>
        <taxon>Fungi</taxon>
        <taxon>Dikarya</taxon>
        <taxon>Ascomycota</taxon>
        <taxon>Pezizomycotina</taxon>
        <taxon>Sordariomycetes</taxon>
        <taxon>Xylariomycetidae</taxon>
        <taxon>Amphisphaeriales</taxon>
        <taxon>Pseudomassariaceae</taxon>
        <taxon>Pseudomassariella</taxon>
    </lineage>
</organism>
<feature type="region of interest" description="Disordered" evidence="1">
    <location>
        <begin position="1"/>
        <end position="22"/>
    </location>
</feature>
<dbReference type="PANTHER" id="PTHR35184:SF1">
    <property type="entry name" value="INTEGRAL MEMBRANE PROTEIN"/>
    <property type="match status" value="1"/>
</dbReference>
<feature type="region of interest" description="Disordered" evidence="1">
    <location>
        <begin position="370"/>
        <end position="391"/>
    </location>
</feature>
<evidence type="ECO:0000256" key="2">
    <source>
        <dbReference type="SAM" id="Phobius"/>
    </source>
</evidence>
<accession>A0A1Y2DB25</accession>
<feature type="transmembrane region" description="Helical" evidence="2">
    <location>
        <begin position="274"/>
        <end position="294"/>
    </location>
</feature>
<feature type="transmembrane region" description="Helical" evidence="2">
    <location>
        <begin position="113"/>
        <end position="135"/>
    </location>
</feature>
<feature type="transmembrane region" description="Helical" evidence="2">
    <location>
        <begin position="83"/>
        <end position="107"/>
    </location>
</feature>
<feature type="transmembrane region" description="Helical" evidence="2">
    <location>
        <begin position="239"/>
        <end position="262"/>
    </location>
</feature>
<feature type="compositionally biased region" description="Basic and acidic residues" evidence="1">
    <location>
        <begin position="451"/>
        <end position="465"/>
    </location>
</feature>
<evidence type="ECO:0000313" key="3">
    <source>
        <dbReference type="EMBL" id="ORY55865.1"/>
    </source>
</evidence>
<gene>
    <name evidence="3" type="ORF">BCR38DRAFT_356302</name>
</gene>
<keyword evidence="4" id="KW-1185">Reference proteome</keyword>
<feature type="compositionally biased region" description="Basic and acidic residues" evidence="1">
    <location>
        <begin position="429"/>
        <end position="439"/>
    </location>
</feature>
<keyword evidence="2" id="KW-0812">Transmembrane</keyword>
<dbReference type="InParanoid" id="A0A1Y2DB25"/>
<proteinExistence type="predicted"/>
<evidence type="ECO:0000256" key="1">
    <source>
        <dbReference type="SAM" id="MobiDB-lite"/>
    </source>
</evidence>
<dbReference type="InterPro" id="IPR021460">
    <property type="entry name" value="DUF3112"/>
</dbReference>
<dbReference type="Pfam" id="PF11309">
    <property type="entry name" value="DUF3112"/>
    <property type="match status" value="1"/>
</dbReference>